<dbReference type="EMBL" id="BMAU01021258">
    <property type="protein sequence ID" value="GFY06223.1"/>
    <property type="molecule type" value="Genomic_DNA"/>
</dbReference>
<evidence type="ECO:0000259" key="1">
    <source>
        <dbReference type="Pfam" id="PF20700"/>
    </source>
</evidence>
<name>A0A8X6S7I0_TRICX</name>
<dbReference type="Proteomes" id="UP000887159">
    <property type="component" value="Unassembled WGS sequence"/>
</dbReference>
<proteinExistence type="predicted"/>
<keyword evidence="3" id="KW-1185">Reference proteome</keyword>
<reference evidence="2" key="1">
    <citation type="submission" date="2020-08" db="EMBL/GenBank/DDBJ databases">
        <title>Multicomponent nature underlies the extraordinary mechanical properties of spider dragline silk.</title>
        <authorList>
            <person name="Kono N."/>
            <person name="Nakamura H."/>
            <person name="Mori M."/>
            <person name="Yoshida Y."/>
            <person name="Ohtoshi R."/>
            <person name="Malay A.D."/>
            <person name="Moran D.A.P."/>
            <person name="Tomita M."/>
            <person name="Numata K."/>
            <person name="Arakawa K."/>
        </authorList>
    </citation>
    <scope>NUCLEOTIDE SEQUENCE</scope>
</reference>
<dbReference type="InterPro" id="IPR049012">
    <property type="entry name" value="Mutator_transp_dom"/>
</dbReference>
<accession>A0A8X6S7I0</accession>
<evidence type="ECO:0000313" key="2">
    <source>
        <dbReference type="EMBL" id="GFY06223.1"/>
    </source>
</evidence>
<dbReference type="Pfam" id="PF20700">
    <property type="entry name" value="Mutator"/>
    <property type="match status" value="1"/>
</dbReference>
<feature type="domain" description="Mutator-like transposase" evidence="1">
    <location>
        <begin position="9"/>
        <end position="76"/>
    </location>
</feature>
<organism evidence="2 3">
    <name type="scientific">Trichonephila clavipes</name>
    <name type="common">Golden silk orbweaver</name>
    <name type="synonym">Nephila clavipes</name>
    <dbReference type="NCBI Taxonomy" id="2585209"/>
    <lineage>
        <taxon>Eukaryota</taxon>
        <taxon>Metazoa</taxon>
        <taxon>Ecdysozoa</taxon>
        <taxon>Arthropoda</taxon>
        <taxon>Chelicerata</taxon>
        <taxon>Arachnida</taxon>
        <taxon>Araneae</taxon>
        <taxon>Araneomorphae</taxon>
        <taxon>Entelegynae</taxon>
        <taxon>Araneoidea</taxon>
        <taxon>Nephilidae</taxon>
        <taxon>Trichonephila</taxon>
    </lineage>
</organism>
<protein>
    <recommendedName>
        <fullName evidence="1">Mutator-like transposase domain-containing protein</fullName>
    </recommendedName>
</protein>
<gene>
    <name evidence="2" type="primary">X975_10654</name>
    <name evidence="2" type="ORF">TNCV_2680171</name>
</gene>
<sequence length="240" mass="26933">MNRGKKLSDGKSISGKNRLTDKFIDTITTYYGNAIRQNNSSVSDMRQAIWAIYCHYRSTDEEPMHHLCPIGDTSWCKYQKAVATNSVSLFKHKNIVPIAVMDEIKPIIAELSAPKLLKKCVGGKTQNANESFNSTVWKYCPKTSGSSKNIVDIAVNEAIVMFNEGMTGRIKIMKALGFKIGHFTVTSVFKANYARIKNAEIKSKSYTLEARRASRMRKKKKATNEHFAELEGPTYEAGSF</sequence>
<dbReference type="AlphaFoldDB" id="A0A8X6S7I0"/>
<comment type="caution">
    <text evidence="2">The sequence shown here is derived from an EMBL/GenBank/DDBJ whole genome shotgun (WGS) entry which is preliminary data.</text>
</comment>
<evidence type="ECO:0000313" key="3">
    <source>
        <dbReference type="Proteomes" id="UP000887159"/>
    </source>
</evidence>